<keyword evidence="2" id="KW-1133">Transmembrane helix</keyword>
<feature type="transmembrane region" description="Helical" evidence="2">
    <location>
        <begin position="42"/>
        <end position="59"/>
    </location>
</feature>
<sequence>MAKRYEKIIHIVYWTWFLFSPLVYWYLRREPVELMKLFKPLFISQFIVGATTFYFQYFLVMPKLFKSKRQIGSVVLWSIISLLIYIILRYFVEELVYPHFLGLRNYTAGTSLVYYVFDNIYFGGKYIISASLIWLVVNNAKIIEARNELQKQQAEAEINFLRGQINPHFLFNTINNIYSLVYHKSEKALPAIQKLGELMRYMTTELAKEKVELEKEIEYLRSSIDLNALRYTGGGAVNMTITGDPKRKEIAPFILLPFVENAFKYGVADEQHQPIEINLRIEEDKLTYSCRNKINDTHNADSTGTGLSNLKRRLNLLYPDNHCFNTGIDGSYYHAELEINL</sequence>
<dbReference type="Gene3D" id="3.30.565.10">
    <property type="entry name" value="Histidine kinase-like ATPase, C-terminal domain"/>
    <property type="match status" value="1"/>
</dbReference>
<evidence type="ECO:0000259" key="3">
    <source>
        <dbReference type="Pfam" id="PF06580"/>
    </source>
</evidence>
<evidence type="ECO:0000256" key="1">
    <source>
        <dbReference type="SAM" id="Coils"/>
    </source>
</evidence>
<dbReference type="InterPro" id="IPR036890">
    <property type="entry name" value="HATPase_C_sf"/>
</dbReference>
<keyword evidence="1" id="KW-0175">Coiled coil</keyword>
<dbReference type="OrthoDB" id="9809908at2"/>
<dbReference type="PANTHER" id="PTHR34220">
    <property type="entry name" value="SENSOR HISTIDINE KINASE YPDA"/>
    <property type="match status" value="1"/>
</dbReference>
<dbReference type="GO" id="GO:0000155">
    <property type="term" value="F:phosphorelay sensor kinase activity"/>
    <property type="evidence" value="ECO:0007669"/>
    <property type="project" value="InterPro"/>
</dbReference>
<name>A0A1M5BBD1_9BACT</name>
<keyword evidence="4" id="KW-0808">Transferase</keyword>
<keyword evidence="4" id="KW-0418">Kinase</keyword>
<dbReference type="STRING" id="1121884.SAMN02745131_02507"/>
<evidence type="ECO:0000313" key="5">
    <source>
        <dbReference type="Proteomes" id="UP000184048"/>
    </source>
</evidence>
<dbReference type="Proteomes" id="UP000184048">
    <property type="component" value="Unassembled WGS sequence"/>
</dbReference>
<protein>
    <submittedName>
        <fullName evidence="4">Histidine kinase</fullName>
    </submittedName>
</protein>
<dbReference type="PANTHER" id="PTHR34220:SF7">
    <property type="entry name" value="SENSOR HISTIDINE KINASE YPDA"/>
    <property type="match status" value="1"/>
</dbReference>
<dbReference type="InterPro" id="IPR010559">
    <property type="entry name" value="Sig_transdc_His_kin_internal"/>
</dbReference>
<dbReference type="GO" id="GO:0016020">
    <property type="term" value="C:membrane"/>
    <property type="evidence" value="ECO:0007669"/>
    <property type="project" value="InterPro"/>
</dbReference>
<feature type="domain" description="Signal transduction histidine kinase internal region" evidence="3">
    <location>
        <begin position="156"/>
        <end position="232"/>
    </location>
</feature>
<dbReference type="Pfam" id="PF06580">
    <property type="entry name" value="His_kinase"/>
    <property type="match status" value="1"/>
</dbReference>
<feature type="coiled-coil region" evidence="1">
    <location>
        <begin position="135"/>
        <end position="164"/>
    </location>
</feature>
<dbReference type="RefSeq" id="WP_072835683.1">
    <property type="nucleotide sequence ID" value="NZ_FQUU01000010.1"/>
</dbReference>
<keyword evidence="5" id="KW-1185">Reference proteome</keyword>
<evidence type="ECO:0000256" key="2">
    <source>
        <dbReference type="SAM" id="Phobius"/>
    </source>
</evidence>
<keyword evidence="2" id="KW-0472">Membrane</keyword>
<dbReference type="AlphaFoldDB" id="A0A1M5BBD1"/>
<feature type="transmembrane region" description="Helical" evidence="2">
    <location>
        <begin position="112"/>
        <end position="137"/>
    </location>
</feature>
<gene>
    <name evidence="4" type="ORF">SAMN02745131_02507</name>
</gene>
<evidence type="ECO:0000313" key="4">
    <source>
        <dbReference type="EMBL" id="SHF39819.1"/>
    </source>
</evidence>
<reference evidence="4 5" key="1">
    <citation type="submission" date="2016-11" db="EMBL/GenBank/DDBJ databases">
        <authorList>
            <person name="Jaros S."/>
            <person name="Januszkiewicz K."/>
            <person name="Wedrychowicz H."/>
        </authorList>
    </citation>
    <scope>NUCLEOTIDE SEQUENCE [LARGE SCALE GENOMIC DNA]</scope>
    <source>
        <strain evidence="4 5">DSM 18119</strain>
    </source>
</reference>
<proteinExistence type="predicted"/>
<keyword evidence="2" id="KW-0812">Transmembrane</keyword>
<dbReference type="EMBL" id="FQUU01000010">
    <property type="protein sequence ID" value="SHF39819.1"/>
    <property type="molecule type" value="Genomic_DNA"/>
</dbReference>
<feature type="transmembrane region" description="Helical" evidence="2">
    <location>
        <begin position="7"/>
        <end position="27"/>
    </location>
</feature>
<dbReference type="InterPro" id="IPR050640">
    <property type="entry name" value="Bact_2-comp_sensor_kinase"/>
</dbReference>
<organism evidence="4 5">
    <name type="scientific">Flavisolibacter ginsengisoli DSM 18119</name>
    <dbReference type="NCBI Taxonomy" id="1121884"/>
    <lineage>
        <taxon>Bacteria</taxon>
        <taxon>Pseudomonadati</taxon>
        <taxon>Bacteroidota</taxon>
        <taxon>Chitinophagia</taxon>
        <taxon>Chitinophagales</taxon>
        <taxon>Chitinophagaceae</taxon>
        <taxon>Flavisolibacter</taxon>
    </lineage>
</organism>
<accession>A0A1M5BBD1</accession>
<feature type="transmembrane region" description="Helical" evidence="2">
    <location>
        <begin position="71"/>
        <end position="92"/>
    </location>
</feature>